<protein>
    <recommendedName>
        <fullName evidence="3">DUF4351 domain-containing protein</fullName>
    </recommendedName>
</protein>
<sequence length="298" mass="32875">MVTSTHETSHRIFQDHPEVLAPLFEALGLPPPVKADIEPITPDTTELKPLERRVDTVLKVDPADGDSFLLAIEAQTSRADDKALNWPFYMAYLSAKFELPVLLVAICRKRSTAQWAAGPFENRVGPWLSQVTRPFVLGPESVPEITDESAVARQPALATFSAIVHSESRGIEAILHLLARGMRSFDKETAGYWSELLEVGLENTPARDTWREAQKMVASYFPGRGTLIEETFLEGEAKGKAEGRAEGVLRVLEARGLGVPDTVRERVTACTDLDLLDDLLVRAVTVERADALFDEVAD</sequence>
<keyword evidence="2" id="KW-1185">Reference proteome</keyword>
<evidence type="ECO:0000313" key="2">
    <source>
        <dbReference type="Proteomes" id="UP001585080"/>
    </source>
</evidence>
<evidence type="ECO:0008006" key="3">
    <source>
        <dbReference type="Google" id="ProtNLM"/>
    </source>
</evidence>
<dbReference type="RefSeq" id="WP_376730423.1">
    <property type="nucleotide sequence ID" value="NZ_JAYMRP010000001.1"/>
</dbReference>
<dbReference type="PANTHER" id="PTHR34613">
    <property type="entry name" value="SLL0800 PROTEIN"/>
    <property type="match status" value="1"/>
</dbReference>
<name>A0ABV5E3E5_9ACTN</name>
<dbReference type="Proteomes" id="UP001585080">
    <property type="component" value="Unassembled WGS sequence"/>
</dbReference>
<dbReference type="PANTHER" id="PTHR34613:SF1">
    <property type="entry name" value="SLL6017 PROTEIN"/>
    <property type="match status" value="1"/>
</dbReference>
<gene>
    <name evidence="1" type="ORF">VSS16_01160</name>
</gene>
<proteinExistence type="predicted"/>
<organism evidence="1 2">
    <name type="scientific">Streptomyces broussonetiae</name>
    <dbReference type="NCBI Taxonomy" id="2686304"/>
    <lineage>
        <taxon>Bacteria</taxon>
        <taxon>Bacillati</taxon>
        <taxon>Actinomycetota</taxon>
        <taxon>Actinomycetes</taxon>
        <taxon>Kitasatosporales</taxon>
        <taxon>Streptomycetaceae</taxon>
        <taxon>Streptomyces</taxon>
    </lineage>
</organism>
<comment type="caution">
    <text evidence="1">The sequence shown here is derived from an EMBL/GenBank/DDBJ whole genome shotgun (WGS) entry which is preliminary data.</text>
</comment>
<dbReference type="EMBL" id="JAYMRP010000001">
    <property type="protein sequence ID" value="MFB8771362.1"/>
    <property type="molecule type" value="Genomic_DNA"/>
</dbReference>
<accession>A0ABV5E3E5</accession>
<reference evidence="1 2" key="1">
    <citation type="submission" date="2024-01" db="EMBL/GenBank/DDBJ databases">
        <title>Genome mining of biosynthetic gene clusters to explore secondary metabolites of Streptomyces sp.</title>
        <authorList>
            <person name="Baig A."/>
            <person name="Ajitkumar Shintre N."/>
            <person name="Kumar H."/>
            <person name="Anbarasu A."/>
            <person name="Ramaiah S."/>
        </authorList>
    </citation>
    <scope>NUCLEOTIDE SEQUENCE [LARGE SCALE GENOMIC DNA]</scope>
    <source>
        <strain evidence="1 2">A57</strain>
    </source>
</reference>
<evidence type="ECO:0000313" key="1">
    <source>
        <dbReference type="EMBL" id="MFB8771362.1"/>
    </source>
</evidence>